<comment type="similarity">
    <text evidence="8">Belongs to the tRNA nucleotidyltransferase/poly(A) polymerase family.</text>
</comment>
<dbReference type="PANTHER" id="PTHR46173:SF1">
    <property type="entry name" value="CCA TRNA NUCLEOTIDYLTRANSFERASE 1, MITOCHONDRIAL"/>
    <property type="match status" value="1"/>
</dbReference>
<dbReference type="GO" id="GO:0004810">
    <property type="term" value="F:CCA tRNA nucleotidyltransferase activity"/>
    <property type="evidence" value="ECO:0007669"/>
    <property type="project" value="UniProtKB-EC"/>
</dbReference>
<keyword evidence="8" id="KW-0694">RNA-binding</keyword>
<evidence type="ECO:0000256" key="9">
    <source>
        <dbReference type="SAM" id="MobiDB-lite"/>
    </source>
</evidence>
<dbReference type="InterPro" id="IPR043519">
    <property type="entry name" value="NT_sf"/>
</dbReference>
<organism evidence="12 13">
    <name type="scientific">Rhodospirillum rubrum (strain ATCC 11170 / ATH 1.1.1 / DSM 467 / LMG 4362 / NCIMB 8255 / S1)</name>
    <dbReference type="NCBI Taxonomy" id="269796"/>
    <lineage>
        <taxon>Bacteria</taxon>
        <taxon>Pseudomonadati</taxon>
        <taxon>Pseudomonadota</taxon>
        <taxon>Alphaproteobacteria</taxon>
        <taxon>Rhodospirillales</taxon>
        <taxon>Rhodospirillaceae</taxon>
        <taxon>Rhodospirillum</taxon>
    </lineage>
</organism>
<dbReference type="Gene3D" id="3.30.460.10">
    <property type="entry name" value="Beta Polymerase, domain 2"/>
    <property type="match status" value="1"/>
</dbReference>
<dbReference type="KEGG" id="rru:Rru_A0366"/>
<dbReference type="AlphaFoldDB" id="Q2RXH4"/>
<proteinExistence type="inferred from homology"/>
<keyword evidence="5" id="KW-0479">Metal-binding</keyword>
<dbReference type="GO" id="GO:0000166">
    <property type="term" value="F:nucleotide binding"/>
    <property type="evidence" value="ECO:0007669"/>
    <property type="project" value="UniProtKB-KW"/>
</dbReference>
<keyword evidence="6" id="KW-0547">Nucleotide-binding</keyword>
<dbReference type="SUPFAM" id="SSF81891">
    <property type="entry name" value="Poly A polymerase C-terminal region-like"/>
    <property type="match status" value="1"/>
</dbReference>
<dbReference type="HOGENOM" id="CLU_015961_2_3_5"/>
<dbReference type="CDD" id="cd05398">
    <property type="entry name" value="NT_ClassII-CCAase"/>
    <property type="match status" value="1"/>
</dbReference>
<evidence type="ECO:0000313" key="13">
    <source>
        <dbReference type="Proteomes" id="UP000001929"/>
    </source>
</evidence>
<dbReference type="PhylomeDB" id="Q2RXH4"/>
<dbReference type="InterPro" id="IPR002646">
    <property type="entry name" value="PolA_pol_head_dom"/>
</dbReference>
<evidence type="ECO:0000256" key="6">
    <source>
        <dbReference type="ARBA" id="ARBA00022741"/>
    </source>
</evidence>
<comment type="cofactor">
    <cofactor evidence="1">
        <name>Mg(2+)</name>
        <dbReference type="ChEBI" id="CHEBI:18420"/>
    </cofactor>
</comment>
<dbReference type="eggNOG" id="COG0617">
    <property type="taxonomic scope" value="Bacteria"/>
</dbReference>
<sequence>MPVRATRRERSILPSAPPFPANPRQRRRQPLRRPLLPKATQDMDPRLPIEGRPDRHLGAMLAGERPPVGQLGPLDWLVDPRTVAVMTALTAEGGEARFVGGCVRDSLLRRDPLRPMDIDIATTERPERVIALIEAAGLKAVPTGLAHGTLTVVAGGKPFEVTTLRRDTACDGRHAEVAFTTSFREDAGRRDFTINALSADREGRVFDYFDGISDLHAGWVRFIGRPMDRIAEDYLRILRFFRFHARFGRPPADPDALSACAAQAAGLDRLSAERVRSELLKILDTADPAGVLMAMRGVHVLERVLPEAGDVTNLRMLTLLETRGLMLPGLGADPLRRLACVVGPPALSAGSGPPALSAVAGSDPSRDSGAALGARLRLSRAETARLTGMLDAPAGRWPDPDAGEGALRRLLDGEGKDLVIDRALLRWAAERGKGPYPRAERTARWRALIETALGWTAPTFPLGGRDALACGLKGPAVGEALAALRGRWLEGGCQAGRDEMLAWLATWRDGAADEPPAPIKGVEPL</sequence>
<evidence type="ECO:0000313" key="12">
    <source>
        <dbReference type="EMBL" id="ABC21171.1"/>
    </source>
</evidence>
<accession>Q2RXH4</accession>
<evidence type="ECO:0000256" key="1">
    <source>
        <dbReference type="ARBA" id="ARBA00001946"/>
    </source>
</evidence>
<evidence type="ECO:0000259" key="11">
    <source>
        <dbReference type="Pfam" id="PF12627"/>
    </source>
</evidence>
<dbReference type="Proteomes" id="UP000001929">
    <property type="component" value="Chromosome"/>
</dbReference>
<dbReference type="STRING" id="269796.Rru_A0366"/>
<dbReference type="InterPro" id="IPR050264">
    <property type="entry name" value="Bact_CCA-adding_enz_type3_sf"/>
</dbReference>
<reference evidence="12 13" key="1">
    <citation type="journal article" date="2011" name="Stand. Genomic Sci.">
        <title>Complete genome sequence of Rhodospirillum rubrum type strain (S1).</title>
        <authorList>
            <person name="Munk A.C."/>
            <person name="Copeland A."/>
            <person name="Lucas S."/>
            <person name="Lapidus A."/>
            <person name="Del Rio T.G."/>
            <person name="Barry K."/>
            <person name="Detter J.C."/>
            <person name="Hammon N."/>
            <person name="Israni S."/>
            <person name="Pitluck S."/>
            <person name="Brettin T."/>
            <person name="Bruce D."/>
            <person name="Han C."/>
            <person name="Tapia R."/>
            <person name="Gilna P."/>
            <person name="Schmutz J."/>
            <person name="Larimer F."/>
            <person name="Land M."/>
            <person name="Kyrpides N.C."/>
            <person name="Mavromatis K."/>
            <person name="Richardson P."/>
            <person name="Rohde M."/>
            <person name="Goker M."/>
            <person name="Klenk H.P."/>
            <person name="Zhang Y."/>
            <person name="Roberts G.P."/>
            <person name="Reslewic S."/>
            <person name="Schwartz D.C."/>
        </authorList>
    </citation>
    <scope>NUCLEOTIDE SEQUENCE [LARGE SCALE GENOMIC DNA]</scope>
    <source>
        <strain evidence="13">ATCC 11170 / ATH 1.1.1 / DSM 467 / LMG 4362 / NCIMB 8255 / S1</strain>
    </source>
</reference>
<evidence type="ECO:0000256" key="8">
    <source>
        <dbReference type="RuleBase" id="RU003953"/>
    </source>
</evidence>
<evidence type="ECO:0000256" key="3">
    <source>
        <dbReference type="ARBA" id="ARBA00022694"/>
    </source>
</evidence>
<dbReference type="Pfam" id="PF01743">
    <property type="entry name" value="PolyA_pol"/>
    <property type="match status" value="1"/>
</dbReference>
<feature type="domain" description="tRNA nucleotidyltransferase/poly(A) polymerase RNA and SrmB- binding" evidence="11">
    <location>
        <begin position="253"/>
        <end position="308"/>
    </location>
</feature>
<keyword evidence="7" id="KW-0460">Magnesium</keyword>
<dbReference type="Pfam" id="PF12627">
    <property type="entry name" value="PolyA_pol_RNAbd"/>
    <property type="match status" value="1"/>
</dbReference>
<dbReference type="EnsemblBacteria" id="ABC21171">
    <property type="protein sequence ID" value="ABC21171"/>
    <property type="gene ID" value="Rru_A0366"/>
</dbReference>
<dbReference type="GO" id="GO:0008033">
    <property type="term" value="P:tRNA processing"/>
    <property type="evidence" value="ECO:0007669"/>
    <property type="project" value="UniProtKB-KW"/>
</dbReference>
<gene>
    <name evidence="12" type="ordered locus">Rru_A0366</name>
</gene>
<dbReference type="PANTHER" id="PTHR46173">
    <property type="entry name" value="CCA TRNA NUCLEOTIDYLTRANSFERASE 1, MITOCHONDRIAL"/>
    <property type="match status" value="1"/>
</dbReference>
<dbReference type="EMBL" id="CP000230">
    <property type="protein sequence ID" value="ABC21171.1"/>
    <property type="molecule type" value="Genomic_DNA"/>
</dbReference>
<dbReference type="EC" id="2.7.7.72" evidence="12"/>
<name>Q2RXH4_RHORT</name>
<evidence type="ECO:0000256" key="7">
    <source>
        <dbReference type="ARBA" id="ARBA00022842"/>
    </source>
</evidence>
<dbReference type="PATRIC" id="fig|269796.9.peg.422"/>
<dbReference type="GO" id="GO:0000049">
    <property type="term" value="F:tRNA binding"/>
    <property type="evidence" value="ECO:0007669"/>
    <property type="project" value="TreeGrafter"/>
</dbReference>
<dbReference type="Gene3D" id="1.10.3090.10">
    <property type="entry name" value="cca-adding enzyme, domain 2"/>
    <property type="match status" value="1"/>
</dbReference>
<protein>
    <submittedName>
        <fullName evidence="12">Polynucleotide adenylyltransferase region</fullName>
        <ecNumber evidence="12">2.7.7.72</ecNumber>
    </submittedName>
</protein>
<keyword evidence="13" id="KW-1185">Reference proteome</keyword>
<dbReference type="SUPFAM" id="SSF81301">
    <property type="entry name" value="Nucleotidyltransferase"/>
    <property type="match status" value="1"/>
</dbReference>
<evidence type="ECO:0000259" key="10">
    <source>
        <dbReference type="Pfam" id="PF01743"/>
    </source>
</evidence>
<evidence type="ECO:0000256" key="5">
    <source>
        <dbReference type="ARBA" id="ARBA00022723"/>
    </source>
</evidence>
<keyword evidence="3" id="KW-0819">tRNA processing</keyword>
<feature type="domain" description="Poly A polymerase head" evidence="10">
    <location>
        <begin position="96"/>
        <end position="221"/>
    </location>
</feature>
<evidence type="ECO:0000256" key="4">
    <source>
        <dbReference type="ARBA" id="ARBA00022695"/>
    </source>
</evidence>
<feature type="region of interest" description="Disordered" evidence="9">
    <location>
        <begin position="1"/>
        <end position="49"/>
    </location>
</feature>
<dbReference type="InterPro" id="IPR032828">
    <property type="entry name" value="PolyA_RNA-bd"/>
</dbReference>
<keyword evidence="4 12" id="KW-0548">Nucleotidyltransferase</keyword>
<evidence type="ECO:0000256" key="2">
    <source>
        <dbReference type="ARBA" id="ARBA00022679"/>
    </source>
</evidence>
<keyword evidence="2 8" id="KW-0808">Transferase</keyword>
<dbReference type="GO" id="GO:0046872">
    <property type="term" value="F:metal ion binding"/>
    <property type="evidence" value="ECO:0007669"/>
    <property type="project" value="UniProtKB-KW"/>
</dbReference>
<feature type="compositionally biased region" description="Basic and acidic residues" evidence="9">
    <location>
        <begin position="1"/>
        <end position="11"/>
    </location>
</feature>